<evidence type="ECO:0000313" key="1">
    <source>
        <dbReference type="EMBL" id="MCH7398872.1"/>
    </source>
</evidence>
<dbReference type="RefSeq" id="WP_241275370.1">
    <property type="nucleotide sequence ID" value="NZ_JAKZGS010000010.1"/>
</dbReference>
<organism evidence="1 2">
    <name type="scientific">Belliella calami</name>
    <dbReference type="NCBI Taxonomy" id="2923436"/>
    <lineage>
        <taxon>Bacteria</taxon>
        <taxon>Pseudomonadati</taxon>
        <taxon>Bacteroidota</taxon>
        <taxon>Cytophagia</taxon>
        <taxon>Cytophagales</taxon>
        <taxon>Cyclobacteriaceae</taxon>
        <taxon>Belliella</taxon>
    </lineage>
</organism>
<dbReference type="PROSITE" id="PS51257">
    <property type="entry name" value="PROKAR_LIPOPROTEIN"/>
    <property type="match status" value="1"/>
</dbReference>
<keyword evidence="2" id="KW-1185">Reference proteome</keyword>
<gene>
    <name evidence="1" type="ORF">MM236_12780</name>
</gene>
<reference evidence="1" key="1">
    <citation type="submission" date="2022-03" db="EMBL/GenBank/DDBJ databases">
        <title>De novo assembled genomes of Belliella spp. (Cyclobacteriaceae) strains.</title>
        <authorList>
            <person name="Szabo A."/>
            <person name="Korponai K."/>
            <person name="Felfoldi T."/>
        </authorList>
    </citation>
    <scope>NUCLEOTIDE SEQUENCE</scope>
    <source>
        <strain evidence="1">DSM 107340</strain>
    </source>
</reference>
<evidence type="ECO:0000313" key="2">
    <source>
        <dbReference type="Proteomes" id="UP001165488"/>
    </source>
</evidence>
<dbReference type="InterPro" id="IPR012341">
    <property type="entry name" value="6hp_glycosidase-like_sf"/>
</dbReference>
<dbReference type="SUPFAM" id="SSF48208">
    <property type="entry name" value="Six-hairpin glycosidases"/>
    <property type="match status" value="1"/>
</dbReference>
<dbReference type="Gene3D" id="1.50.10.10">
    <property type="match status" value="1"/>
</dbReference>
<dbReference type="Proteomes" id="UP001165488">
    <property type="component" value="Unassembled WGS sequence"/>
</dbReference>
<proteinExistence type="predicted"/>
<dbReference type="EMBL" id="JAKZGS010000010">
    <property type="protein sequence ID" value="MCH7398872.1"/>
    <property type="molecule type" value="Genomic_DNA"/>
</dbReference>
<accession>A0ABS9UQI5</accession>
<protein>
    <recommendedName>
        <fullName evidence="3">Glycosyl hydrolase family 65</fullName>
    </recommendedName>
</protein>
<comment type="caution">
    <text evidence="1">The sequence shown here is derived from an EMBL/GenBank/DDBJ whole genome shotgun (WGS) entry which is preliminary data.</text>
</comment>
<sequence>MQKCSNGTAIFKTVLFYSFTFCMLGMTSCEEKSVDKTADKIDRKALVDRHDVILNAPDTLASLTVGNGEFAFTVDVSGLQTFYKEYENGVSLGTQTQWAWHAFPNPGDYDWNEILRNDTSATGQVISFPVQHKEGRKKEVTDYFRTSPHRFHLGIIGLELLKENGEVAKLEDLKNINQRLGLWQGEIVSTYELEGSPISLTLYAHQELDGIAFKIESPLVKAGRLKVKMNFPYGSGCHVCPGYDWEKQDRHSTELKELSTQEVLFERKLDSAAYFTQVAWSGDGSWDSPEKHKYYFTPDPSSETLEFSSFFTKEEAKTNTPSFSATAESSKKGYEQFWNSGGAIDFSGSTDGRAHELERRVVLSQYLTKVNCTGSLPPQETGLTMNSWYGKFHIEMHWWHGAHFPLWGRPELLEKSLPWYFDVLDKAKATAKRQGFEGARWQKMTDPYGDESPSSVAAYLIWQQPHILYFVEQLYAQDSSVALLEKYKELVYETADFMASFAQKSEETGKYHLIAPLIPAQELFPANATDDPPFELAYWHFGLTVALDWQKRLGETSNPKWQEVLDNIAPLPIKDGLYLPSSTHPNAYIDEFYLHDHPVVLGAYGMLPKTDMIDPEIMRNTLEKILEIWQWDTTWGWDYPMIAMNAARLDMPETALDAIFLGKQKNIYLPNGHNYQDKRLRIYLPGNGGLLTAVAMMAAGWEGAPDRPNPGFPDNGKWQVKWEGLKQMK</sequence>
<evidence type="ECO:0008006" key="3">
    <source>
        <dbReference type="Google" id="ProtNLM"/>
    </source>
</evidence>
<dbReference type="InterPro" id="IPR008928">
    <property type="entry name" value="6-hairpin_glycosidase_sf"/>
</dbReference>
<name>A0ABS9UQI5_9BACT</name>